<reference evidence="2" key="1">
    <citation type="submission" date="2016-10" db="EMBL/GenBank/DDBJ databases">
        <authorList>
            <person name="Varghese N."/>
            <person name="Submissions S."/>
        </authorList>
    </citation>
    <scope>NUCLEOTIDE SEQUENCE [LARGE SCALE GENOMIC DNA]</scope>
    <source>
        <strain evidence="2">DSM 21368</strain>
    </source>
</reference>
<dbReference type="OrthoDB" id="3384074at2"/>
<sequence length="128" mass="13374">MAPTRKRAVWIGAAAALVLCTLTYAGHVLLLVVGAREGDVPPASAIPLPDDAQVVSEELDCGSGGCWLTVEVRPADGQSPDELATEVGSAPSLELTGNVLDPRTTYLWGEADGDVLSIQASYWSRTPV</sequence>
<protein>
    <submittedName>
        <fullName evidence="1">Uncharacterized protein</fullName>
    </submittedName>
</protein>
<dbReference type="AlphaFoldDB" id="A0A1H5LNM2"/>
<dbReference type="STRING" id="648782.SAMN04488554_2901"/>
<evidence type="ECO:0000313" key="1">
    <source>
        <dbReference type="EMBL" id="SEE78656.1"/>
    </source>
</evidence>
<proteinExistence type="predicted"/>
<organism evidence="1 2">
    <name type="scientific">Ruania alba</name>
    <dbReference type="NCBI Taxonomy" id="648782"/>
    <lineage>
        <taxon>Bacteria</taxon>
        <taxon>Bacillati</taxon>
        <taxon>Actinomycetota</taxon>
        <taxon>Actinomycetes</taxon>
        <taxon>Micrococcales</taxon>
        <taxon>Ruaniaceae</taxon>
        <taxon>Ruania</taxon>
    </lineage>
</organism>
<dbReference type="RefSeq" id="WP_089773788.1">
    <property type="nucleotide sequence ID" value="NZ_FNTX01000002.1"/>
</dbReference>
<dbReference type="EMBL" id="FNTX01000002">
    <property type="protein sequence ID" value="SEE78656.1"/>
    <property type="molecule type" value="Genomic_DNA"/>
</dbReference>
<name>A0A1H5LNM2_9MICO</name>
<dbReference type="Proteomes" id="UP000199220">
    <property type="component" value="Unassembled WGS sequence"/>
</dbReference>
<accession>A0A1H5LNM2</accession>
<evidence type="ECO:0000313" key="2">
    <source>
        <dbReference type="Proteomes" id="UP000199220"/>
    </source>
</evidence>
<keyword evidence="2" id="KW-1185">Reference proteome</keyword>
<gene>
    <name evidence="1" type="ORF">SAMN04488554_2901</name>
</gene>